<gene>
    <name evidence="4" type="ORF">V0288_21495</name>
</gene>
<dbReference type="InterPro" id="IPR025419">
    <property type="entry name" value="DUF4142"/>
</dbReference>
<feature type="compositionally biased region" description="Basic and acidic residues" evidence="1">
    <location>
        <begin position="27"/>
        <end position="38"/>
    </location>
</feature>
<organism evidence="4 5">
    <name type="scientific">Pannus brasiliensis CCIBt3594</name>
    <dbReference type="NCBI Taxonomy" id="1427578"/>
    <lineage>
        <taxon>Bacteria</taxon>
        <taxon>Bacillati</taxon>
        <taxon>Cyanobacteriota</taxon>
        <taxon>Cyanophyceae</taxon>
        <taxon>Oscillatoriophycideae</taxon>
        <taxon>Chroococcales</taxon>
        <taxon>Microcystaceae</taxon>
        <taxon>Pannus</taxon>
    </lineage>
</organism>
<evidence type="ECO:0000313" key="5">
    <source>
        <dbReference type="Proteomes" id="UP001328733"/>
    </source>
</evidence>
<evidence type="ECO:0000259" key="3">
    <source>
        <dbReference type="Pfam" id="PF13628"/>
    </source>
</evidence>
<evidence type="ECO:0000256" key="2">
    <source>
        <dbReference type="SAM" id="SignalP"/>
    </source>
</evidence>
<dbReference type="PROSITE" id="PS51257">
    <property type="entry name" value="PROKAR_LIPOPROTEIN"/>
    <property type="match status" value="1"/>
</dbReference>
<dbReference type="AlphaFoldDB" id="A0AAW9QZ47"/>
<reference evidence="4 5" key="1">
    <citation type="submission" date="2024-01" db="EMBL/GenBank/DDBJ databases">
        <title>Genomic insights into the taxonomy and metabolism of the cyanobacterium Pannus brasiliensis CCIBt3594.</title>
        <authorList>
            <person name="Machado M."/>
            <person name="Botero N.B."/>
            <person name="Andreote A.P.D."/>
            <person name="Feitosa A.M.T."/>
            <person name="Popin R."/>
            <person name="Sivonen K."/>
            <person name="Fiore M.F."/>
        </authorList>
    </citation>
    <scope>NUCLEOTIDE SEQUENCE [LARGE SCALE GENOMIC DNA]</scope>
    <source>
        <strain evidence="4 5">CCIBt3594</strain>
    </source>
</reference>
<evidence type="ECO:0000313" key="4">
    <source>
        <dbReference type="EMBL" id="MEG3439717.1"/>
    </source>
</evidence>
<feature type="signal peptide" evidence="2">
    <location>
        <begin position="1"/>
        <end position="25"/>
    </location>
</feature>
<sequence length="212" mass="23346">MKRQTGLIIASAVLFSVLAVGCATRGDRAENRSDRLVSDRTAASPSTSTSPTTRTGSESNRNVSQSADSPFMMEAARGGMNEVQLGRLAEQKASNPRVKEFGRRMVRDHDRANTKLTKVFDREGMTMPSTTGAKYEATREQLSKLSGAEFDRQYMSRMVEDHTEDVTNFRHEASTGKDPQARAWASQTLPTLEEHLNLAKSINSSLTTTGKK</sequence>
<dbReference type="EMBL" id="JBAFSM010000057">
    <property type="protein sequence ID" value="MEG3439717.1"/>
    <property type="molecule type" value="Genomic_DNA"/>
</dbReference>
<name>A0AAW9QZ47_9CHRO</name>
<keyword evidence="2" id="KW-0732">Signal</keyword>
<dbReference type="Gene3D" id="1.20.1260.10">
    <property type="match status" value="1"/>
</dbReference>
<dbReference type="PANTHER" id="PTHR38593">
    <property type="entry name" value="BLR2558 PROTEIN"/>
    <property type="match status" value="1"/>
</dbReference>
<accession>A0AAW9QZ47</accession>
<feature type="region of interest" description="Disordered" evidence="1">
    <location>
        <begin position="27"/>
        <end position="68"/>
    </location>
</feature>
<dbReference type="Proteomes" id="UP001328733">
    <property type="component" value="Unassembled WGS sequence"/>
</dbReference>
<proteinExistence type="predicted"/>
<keyword evidence="5" id="KW-1185">Reference proteome</keyword>
<feature type="compositionally biased region" description="Low complexity" evidence="1">
    <location>
        <begin position="40"/>
        <end position="55"/>
    </location>
</feature>
<dbReference type="PANTHER" id="PTHR38593:SF1">
    <property type="entry name" value="BLR2558 PROTEIN"/>
    <property type="match status" value="1"/>
</dbReference>
<protein>
    <submittedName>
        <fullName evidence="4">DUF4142 domain-containing protein</fullName>
    </submittedName>
</protein>
<dbReference type="InterPro" id="IPR012347">
    <property type="entry name" value="Ferritin-like"/>
</dbReference>
<feature type="chain" id="PRO_5043555639" evidence="2">
    <location>
        <begin position="26"/>
        <end position="212"/>
    </location>
</feature>
<comment type="caution">
    <text evidence="4">The sequence shown here is derived from an EMBL/GenBank/DDBJ whole genome shotgun (WGS) entry which is preliminary data.</text>
</comment>
<feature type="compositionally biased region" description="Polar residues" evidence="1">
    <location>
        <begin position="56"/>
        <end position="68"/>
    </location>
</feature>
<dbReference type="Pfam" id="PF13628">
    <property type="entry name" value="DUF4142"/>
    <property type="match status" value="1"/>
</dbReference>
<evidence type="ECO:0000256" key="1">
    <source>
        <dbReference type="SAM" id="MobiDB-lite"/>
    </source>
</evidence>
<dbReference type="RefSeq" id="WP_332867197.1">
    <property type="nucleotide sequence ID" value="NZ_JBAFSM010000057.1"/>
</dbReference>
<feature type="domain" description="DUF4142" evidence="3">
    <location>
        <begin position="67"/>
        <end position="201"/>
    </location>
</feature>